<organism evidence="6">
    <name type="scientific">Desertifilum tharense IPPAS B-1220</name>
    <dbReference type="NCBI Taxonomy" id="1781255"/>
    <lineage>
        <taxon>Bacteria</taxon>
        <taxon>Bacillati</taxon>
        <taxon>Cyanobacteriota</taxon>
        <taxon>Cyanophyceae</taxon>
        <taxon>Desertifilales</taxon>
        <taxon>Desertifilaceae</taxon>
        <taxon>Desertifilum</taxon>
    </lineage>
</organism>
<dbReference type="Pfam" id="PF22725">
    <property type="entry name" value="GFO_IDH_MocA_C3"/>
    <property type="match status" value="1"/>
</dbReference>
<evidence type="ECO:0000259" key="4">
    <source>
        <dbReference type="Pfam" id="PF01408"/>
    </source>
</evidence>
<dbReference type="GO" id="GO:0016491">
    <property type="term" value="F:oxidoreductase activity"/>
    <property type="evidence" value="ECO:0007669"/>
    <property type="project" value="UniProtKB-KW"/>
</dbReference>
<comment type="caution">
    <text evidence="6">The sequence shown here is derived from an EMBL/GenBank/DDBJ whole genome shotgun (WGS) entry which is preliminary data.</text>
</comment>
<evidence type="ECO:0000256" key="1">
    <source>
        <dbReference type="ARBA" id="ARBA00010928"/>
    </source>
</evidence>
<dbReference type="PANTHER" id="PTHR22604">
    <property type="entry name" value="OXIDOREDUCTASES"/>
    <property type="match status" value="1"/>
</dbReference>
<evidence type="ECO:0000313" key="6">
    <source>
        <dbReference type="EMBL" id="OEJ73373.1"/>
    </source>
</evidence>
<dbReference type="GO" id="GO:0000166">
    <property type="term" value="F:nucleotide binding"/>
    <property type="evidence" value="ECO:0007669"/>
    <property type="project" value="InterPro"/>
</dbReference>
<dbReference type="AlphaFoldDB" id="A0A1E5QGB7"/>
<dbReference type="PRINTS" id="PR01775">
    <property type="entry name" value="GLFROXRDTASE"/>
</dbReference>
<dbReference type="Gene3D" id="3.40.50.720">
    <property type="entry name" value="NAD(P)-binding Rossmann-like Domain"/>
    <property type="match status" value="1"/>
</dbReference>
<gene>
    <name evidence="6" type="ORF">BH720_20090</name>
</gene>
<dbReference type="InterPro" id="IPR000683">
    <property type="entry name" value="Gfo/Idh/MocA-like_OxRdtase_N"/>
</dbReference>
<dbReference type="InterPro" id="IPR036291">
    <property type="entry name" value="NAD(P)-bd_dom_sf"/>
</dbReference>
<evidence type="ECO:0000256" key="3">
    <source>
        <dbReference type="SAM" id="MobiDB-lite"/>
    </source>
</evidence>
<evidence type="ECO:0000256" key="2">
    <source>
        <dbReference type="ARBA" id="ARBA00023002"/>
    </source>
</evidence>
<dbReference type="EMBL" id="MJGC01000089">
    <property type="protein sequence ID" value="OEJ73373.1"/>
    <property type="molecule type" value="Genomic_DNA"/>
</dbReference>
<name>A0A1E5QGB7_9CYAN</name>
<dbReference type="SUPFAM" id="SSF55347">
    <property type="entry name" value="Glyceraldehyde-3-phosphate dehydrogenase-like, C-terminal domain"/>
    <property type="match status" value="1"/>
</dbReference>
<dbReference type="Pfam" id="PF01408">
    <property type="entry name" value="GFO_IDH_MocA"/>
    <property type="match status" value="1"/>
</dbReference>
<dbReference type="InterPro" id="IPR055170">
    <property type="entry name" value="GFO_IDH_MocA-like_dom"/>
</dbReference>
<keyword evidence="2" id="KW-0560">Oxidoreductase</keyword>
<dbReference type="PANTHER" id="PTHR22604:SF105">
    <property type="entry name" value="TRANS-1,2-DIHYDROBENZENE-1,2-DIOL DEHYDROGENASE"/>
    <property type="match status" value="1"/>
</dbReference>
<dbReference type="OrthoDB" id="9815825at2"/>
<feature type="region of interest" description="Disordered" evidence="3">
    <location>
        <begin position="341"/>
        <end position="380"/>
    </location>
</feature>
<accession>A0A1E5QGB7</accession>
<dbReference type="STRING" id="1781255.BH720_20090"/>
<dbReference type="RefSeq" id="WP_069969006.1">
    <property type="nucleotide sequence ID" value="NZ_CM124774.1"/>
</dbReference>
<sequence>MTSSHSSSINGDRKIRYAVVGLGWFAQEAAMPAFAEAENSELVALVSDDSTKLKELSQKYGINHTYSYEEYEDCLTSGEVDAVYIALPNHRHCEYTVRAAKQAIHVLCEKPMAVTEDECEQMIQACNDNDVKLAIAYRLHLEPANMQAVEIVRSGKIGEPRIFNSVFTQQVTEEGNIRLRDVTGGGTLDDIGIYCINAARYLFQDEPIEVYAAAANKGEQRFAEVEEMSSAILRFPDERLATFTVSFGAAKVSTYQIVGTQGDLRVDPAYAWHGELKHYLTIDGETQEQSFPPHSQLAAEFIYFSDCILNNTDPEPSGMEGLNDVRIIRALYQSIEQGQPVPLEPLDYHQRPTKDNAIQRPANPERPDLVNAASPGGSKL</sequence>
<dbReference type="SUPFAM" id="SSF51735">
    <property type="entry name" value="NAD(P)-binding Rossmann-fold domains"/>
    <property type="match status" value="1"/>
</dbReference>
<dbReference type="Gene3D" id="3.30.360.10">
    <property type="entry name" value="Dihydrodipicolinate Reductase, domain 2"/>
    <property type="match status" value="1"/>
</dbReference>
<feature type="domain" description="GFO/IDH/MocA-like oxidoreductase" evidence="5">
    <location>
        <begin position="147"/>
        <end position="264"/>
    </location>
</feature>
<protein>
    <submittedName>
        <fullName evidence="6">Oxidoreductase</fullName>
    </submittedName>
</protein>
<comment type="similarity">
    <text evidence="1">Belongs to the Gfo/Idh/MocA family.</text>
</comment>
<feature type="domain" description="Gfo/Idh/MocA-like oxidoreductase N-terminal" evidence="4">
    <location>
        <begin position="15"/>
        <end position="136"/>
    </location>
</feature>
<reference evidence="6" key="1">
    <citation type="submission" date="2016-09" db="EMBL/GenBank/DDBJ databases">
        <title>Draft genome of thermotolerant cyanobacterium Desertifilum sp. strain IPPAS B-1220.</title>
        <authorList>
            <person name="Sinetova M.A."/>
            <person name="Bolakhan K."/>
            <person name="Zayadan B.K."/>
            <person name="Mironov K.S."/>
            <person name="Ustinova V."/>
            <person name="Kupriyanova E.V."/>
            <person name="Sidorov R.A."/>
            <person name="Skrypnik A.N."/>
            <person name="Gogoleva N.E."/>
            <person name="Gogolev Y.V."/>
            <person name="Los D.A."/>
        </authorList>
    </citation>
    <scope>NUCLEOTIDE SEQUENCE [LARGE SCALE GENOMIC DNA]</scope>
    <source>
        <strain evidence="6">IPPAS B-1220</strain>
    </source>
</reference>
<dbReference type="InterPro" id="IPR008354">
    <property type="entry name" value="Glc-Fru_OxRdtase_bac"/>
</dbReference>
<dbReference type="InterPro" id="IPR050984">
    <property type="entry name" value="Gfo/Idh/MocA_domain"/>
</dbReference>
<proteinExistence type="inferred from homology"/>
<evidence type="ECO:0000259" key="5">
    <source>
        <dbReference type="Pfam" id="PF22725"/>
    </source>
</evidence>